<evidence type="ECO:0000256" key="1">
    <source>
        <dbReference type="ARBA" id="ARBA00013247"/>
    </source>
</evidence>
<evidence type="ECO:0000256" key="6">
    <source>
        <dbReference type="ARBA" id="ARBA00022840"/>
    </source>
</evidence>
<keyword evidence="10" id="KW-1185">Reference proteome</keyword>
<keyword evidence="6" id="KW-0067">ATP-binding</keyword>
<dbReference type="PANTHER" id="PTHR10210">
    <property type="entry name" value="RIBOSE-PHOSPHATE DIPHOSPHOKINASE FAMILY MEMBER"/>
    <property type="match status" value="1"/>
</dbReference>
<keyword evidence="4" id="KW-0547">Nucleotide-binding</keyword>
<dbReference type="InterPro" id="IPR029099">
    <property type="entry name" value="Pribosyltran_N"/>
</dbReference>
<evidence type="ECO:0000313" key="9">
    <source>
        <dbReference type="EMBL" id="SFP45104.1"/>
    </source>
</evidence>
<dbReference type="EC" id="2.7.6.1" evidence="1"/>
<dbReference type="GO" id="GO:0000287">
    <property type="term" value="F:magnesium ion binding"/>
    <property type="evidence" value="ECO:0007669"/>
    <property type="project" value="InterPro"/>
</dbReference>
<dbReference type="InterPro" id="IPR000836">
    <property type="entry name" value="PRTase_dom"/>
</dbReference>
<dbReference type="Pfam" id="PF13793">
    <property type="entry name" value="Pribosyltran_N"/>
    <property type="match status" value="1"/>
</dbReference>
<organism evidence="9 10">
    <name type="scientific">Butyrivibrio proteoclasticus</name>
    <dbReference type="NCBI Taxonomy" id="43305"/>
    <lineage>
        <taxon>Bacteria</taxon>
        <taxon>Bacillati</taxon>
        <taxon>Bacillota</taxon>
        <taxon>Clostridia</taxon>
        <taxon>Lachnospirales</taxon>
        <taxon>Lachnospiraceae</taxon>
        <taxon>Butyrivibrio</taxon>
    </lineage>
</organism>
<proteinExistence type="predicted"/>
<evidence type="ECO:0000313" key="10">
    <source>
        <dbReference type="Proteomes" id="UP000182624"/>
    </source>
</evidence>
<protein>
    <recommendedName>
        <fullName evidence="1">ribose-phosphate diphosphokinase</fullName>
        <ecNumber evidence="1">2.7.6.1</ecNumber>
    </recommendedName>
</protein>
<dbReference type="SUPFAM" id="SSF53271">
    <property type="entry name" value="PRTase-like"/>
    <property type="match status" value="2"/>
</dbReference>
<gene>
    <name evidence="9" type="ORF">SAMN04487928_102103</name>
</gene>
<dbReference type="GO" id="GO:0002189">
    <property type="term" value="C:ribose phosphate diphosphokinase complex"/>
    <property type="evidence" value="ECO:0007669"/>
    <property type="project" value="TreeGrafter"/>
</dbReference>
<dbReference type="PANTHER" id="PTHR10210:SF32">
    <property type="entry name" value="RIBOSE-PHOSPHATE PYROPHOSPHOKINASE 2"/>
    <property type="match status" value="1"/>
</dbReference>
<keyword evidence="2" id="KW-0808">Transferase</keyword>
<dbReference type="GO" id="GO:0005737">
    <property type="term" value="C:cytoplasm"/>
    <property type="evidence" value="ECO:0007669"/>
    <property type="project" value="TreeGrafter"/>
</dbReference>
<keyword evidence="5 9" id="KW-0418">Kinase</keyword>
<evidence type="ECO:0000256" key="4">
    <source>
        <dbReference type="ARBA" id="ARBA00022741"/>
    </source>
</evidence>
<sequence length="365" mass="41569">MSGGLGIIALESFAESAKRIDKILCEWRSADSFLIECICPRFSSGEGKAVLKESVREKDIFILVDVCNNSIKYKFDGEYNRMSPDDHYADLKRVIGACNGKARSITVVMPFLYESRQHRKVLRESLDCALMLRELELLGVDNLITFDAHDPRMQNVLPLNGIENISPTLQFTQALLTEYDDIEIDSEHLLVIAPDEGATERAVFLSSVYGVNLGMFYKRRDYSRVVDGMNPIIAHDFCGGDISGMDAIVIDDMIVSGKSMLDVCRQLKDRGAKRVFIFATFGLFSYGFNEFDEAYENGFFEKIFTTNLIYQKKELLSKEYYYSVNMNRYIASAIDTLNRGKSMYKLVRPQDRIKEVIAEYKAKDV</sequence>
<feature type="domain" description="Ribose-phosphate pyrophosphokinase N-terminal" evidence="8">
    <location>
        <begin position="7"/>
        <end position="139"/>
    </location>
</feature>
<name>A0A1I5QFL2_9FIRM</name>
<dbReference type="GO" id="GO:0006015">
    <property type="term" value="P:5-phosphoribose 1-diphosphate biosynthetic process"/>
    <property type="evidence" value="ECO:0007669"/>
    <property type="project" value="TreeGrafter"/>
</dbReference>
<dbReference type="GO" id="GO:0004749">
    <property type="term" value="F:ribose phosphate diphosphokinase activity"/>
    <property type="evidence" value="ECO:0007669"/>
    <property type="project" value="UniProtKB-EC"/>
</dbReference>
<dbReference type="InterPro" id="IPR005946">
    <property type="entry name" value="Rib-P_diPkinase"/>
</dbReference>
<dbReference type="CDD" id="cd06223">
    <property type="entry name" value="PRTases_typeI"/>
    <property type="match status" value="1"/>
</dbReference>
<evidence type="ECO:0000256" key="2">
    <source>
        <dbReference type="ARBA" id="ARBA00022679"/>
    </source>
</evidence>
<dbReference type="AlphaFoldDB" id="A0A1I5QFL2"/>
<evidence type="ECO:0000256" key="5">
    <source>
        <dbReference type="ARBA" id="ARBA00022777"/>
    </source>
</evidence>
<evidence type="ECO:0000259" key="8">
    <source>
        <dbReference type="Pfam" id="PF13793"/>
    </source>
</evidence>
<accession>A0A1I5QFL2</accession>
<dbReference type="NCBIfam" id="NF005299">
    <property type="entry name" value="PRK06827.1"/>
    <property type="match status" value="1"/>
</dbReference>
<keyword evidence="3" id="KW-0545">Nucleotide biosynthesis</keyword>
<dbReference type="NCBIfam" id="TIGR01251">
    <property type="entry name" value="ribP_PPkin"/>
    <property type="match status" value="1"/>
</dbReference>
<dbReference type="GO" id="GO:0016301">
    <property type="term" value="F:kinase activity"/>
    <property type="evidence" value="ECO:0007669"/>
    <property type="project" value="UniProtKB-KW"/>
</dbReference>
<evidence type="ECO:0000256" key="7">
    <source>
        <dbReference type="ARBA" id="ARBA00049535"/>
    </source>
</evidence>
<dbReference type="Proteomes" id="UP000182624">
    <property type="component" value="Unassembled WGS sequence"/>
</dbReference>
<dbReference type="Gene3D" id="3.40.50.2020">
    <property type="match status" value="2"/>
</dbReference>
<dbReference type="EMBL" id="FOXO01000002">
    <property type="protein sequence ID" value="SFP45104.1"/>
    <property type="molecule type" value="Genomic_DNA"/>
</dbReference>
<dbReference type="Pfam" id="PF14572">
    <property type="entry name" value="Pribosyl_synth"/>
    <property type="match status" value="1"/>
</dbReference>
<dbReference type="SMART" id="SM01400">
    <property type="entry name" value="Pribosyltran_N"/>
    <property type="match status" value="1"/>
</dbReference>
<comment type="catalytic activity">
    <reaction evidence="7">
        <text>D-ribose 5-phosphate + ATP = 5-phospho-alpha-D-ribose 1-diphosphate + AMP + H(+)</text>
        <dbReference type="Rhea" id="RHEA:15609"/>
        <dbReference type="ChEBI" id="CHEBI:15378"/>
        <dbReference type="ChEBI" id="CHEBI:30616"/>
        <dbReference type="ChEBI" id="CHEBI:58017"/>
        <dbReference type="ChEBI" id="CHEBI:78346"/>
        <dbReference type="ChEBI" id="CHEBI:456215"/>
        <dbReference type="EC" id="2.7.6.1"/>
    </reaction>
</comment>
<dbReference type="InterPro" id="IPR029057">
    <property type="entry name" value="PRTase-like"/>
</dbReference>
<reference evidence="10" key="1">
    <citation type="submission" date="2016-10" db="EMBL/GenBank/DDBJ databases">
        <authorList>
            <person name="Varghese N."/>
            <person name="Submissions S."/>
        </authorList>
    </citation>
    <scope>NUCLEOTIDE SEQUENCE [LARGE SCALE GENOMIC DNA]</scope>
    <source>
        <strain evidence="10">P18</strain>
    </source>
</reference>
<dbReference type="GO" id="GO:0005524">
    <property type="term" value="F:ATP binding"/>
    <property type="evidence" value="ECO:0007669"/>
    <property type="project" value="UniProtKB-KW"/>
</dbReference>
<dbReference type="GO" id="GO:0006164">
    <property type="term" value="P:purine nucleotide biosynthetic process"/>
    <property type="evidence" value="ECO:0007669"/>
    <property type="project" value="TreeGrafter"/>
</dbReference>
<evidence type="ECO:0000256" key="3">
    <source>
        <dbReference type="ARBA" id="ARBA00022727"/>
    </source>
</evidence>